<dbReference type="EMBL" id="LBMM01027220">
    <property type="protein sequence ID" value="KMQ82220.1"/>
    <property type="molecule type" value="Genomic_DNA"/>
</dbReference>
<sequence>MIEVMILSSNEICALLGRQACRELGGKLREKPEKNFELKRWSEHLSEATKKRLLEEEKKEEVKLPGKRKSTLTCAKYAKRAKNSNEKQFSDGTKNITKDEHPKDHGQFETREDPAEKENPKITMIEDPVKKNADAAESYSNAVKVRDKKGNISKKCSEKLRNDRQDMSNISLKRTREIQTLSEISNKIDVNVTCRFRKTARNR</sequence>
<dbReference type="Proteomes" id="UP000036403">
    <property type="component" value="Unassembled WGS sequence"/>
</dbReference>
<dbReference type="PaxDb" id="67767-A0A0J7MNP9"/>
<name>A0A0J7MNP9_LASNI</name>
<dbReference type="AlphaFoldDB" id="A0A0J7MNP9"/>
<keyword evidence="3" id="KW-1185">Reference proteome</keyword>
<feature type="region of interest" description="Disordered" evidence="1">
    <location>
        <begin position="83"/>
        <end position="117"/>
    </location>
</feature>
<gene>
    <name evidence="2" type="ORF">RF55_23754</name>
</gene>
<organism evidence="2 3">
    <name type="scientific">Lasius niger</name>
    <name type="common">Black garden ant</name>
    <dbReference type="NCBI Taxonomy" id="67767"/>
    <lineage>
        <taxon>Eukaryota</taxon>
        <taxon>Metazoa</taxon>
        <taxon>Ecdysozoa</taxon>
        <taxon>Arthropoda</taxon>
        <taxon>Hexapoda</taxon>
        <taxon>Insecta</taxon>
        <taxon>Pterygota</taxon>
        <taxon>Neoptera</taxon>
        <taxon>Endopterygota</taxon>
        <taxon>Hymenoptera</taxon>
        <taxon>Apocrita</taxon>
        <taxon>Aculeata</taxon>
        <taxon>Formicoidea</taxon>
        <taxon>Formicidae</taxon>
        <taxon>Formicinae</taxon>
        <taxon>Lasius</taxon>
        <taxon>Lasius</taxon>
    </lineage>
</organism>
<protein>
    <submittedName>
        <fullName evidence="2">Uncharacterized protein</fullName>
    </submittedName>
</protein>
<feature type="compositionally biased region" description="Basic and acidic residues" evidence="1">
    <location>
        <begin position="96"/>
        <end position="117"/>
    </location>
</feature>
<proteinExistence type="predicted"/>
<reference evidence="2 3" key="1">
    <citation type="submission" date="2015-04" db="EMBL/GenBank/DDBJ databases">
        <title>Lasius niger genome sequencing.</title>
        <authorList>
            <person name="Konorov E.A."/>
            <person name="Nikitin M.A."/>
            <person name="Kirill M.V."/>
            <person name="Chang P."/>
        </authorList>
    </citation>
    <scope>NUCLEOTIDE SEQUENCE [LARGE SCALE GENOMIC DNA]</scope>
    <source>
        <tissue evidence="2">Whole</tissue>
    </source>
</reference>
<evidence type="ECO:0000256" key="1">
    <source>
        <dbReference type="SAM" id="MobiDB-lite"/>
    </source>
</evidence>
<evidence type="ECO:0000313" key="2">
    <source>
        <dbReference type="EMBL" id="KMQ82220.1"/>
    </source>
</evidence>
<comment type="caution">
    <text evidence="2">The sequence shown here is derived from an EMBL/GenBank/DDBJ whole genome shotgun (WGS) entry which is preliminary data.</text>
</comment>
<accession>A0A0J7MNP9</accession>
<evidence type="ECO:0000313" key="3">
    <source>
        <dbReference type="Proteomes" id="UP000036403"/>
    </source>
</evidence>